<dbReference type="Proteomes" id="UP001333110">
    <property type="component" value="Unassembled WGS sequence"/>
</dbReference>
<accession>A0AAN7NHA8</accession>
<name>A0AAN7NHA8_MYCAM</name>
<comment type="caution">
    <text evidence="1">The sequence shown here is derived from an EMBL/GenBank/DDBJ whole genome shotgun (WGS) entry which is preliminary data.</text>
</comment>
<proteinExistence type="predicted"/>
<organism evidence="1 2">
    <name type="scientific">Mycteria americana</name>
    <name type="common">Wood stork</name>
    <dbReference type="NCBI Taxonomy" id="33587"/>
    <lineage>
        <taxon>Eukaryota</taxon>
        <taxon>Metazoa</taxon>
        <taxon>Chordata</taxon>
        <taxon>Craniata</taxon>
        <taxon>Vertebrata</taxon>
        <taxon>Euteleostomi</taxon>
        <taxon>Archelosauria</taxon>
        <taxon>Archosauria</taxon>
        <taxon>Dinosauria</taxon>
        <taxon>Saurischia</taxon>
        <taxon>Theropoda</taxon>
        <taxon>Coelurosauria</taxon>
        <taxon>Aves</taxon>
        <taxon>Neognathae</taxon>
        <taxon>Neoaves</taxon>
        <taxon>Aequornithes</taxon>
        <taxon>Ciconiiformes</taxon>
        <taxon>Ciconiidae</taxon>
        <taxon>Mycteria</taxon>
    </lineage>
</organism>
<dbReference type="AlphaFoldDB" id="A0AAN7NHA8"/>
<feature type="non-terminal residue" evidence="1">
    <location>
        <position position="157"/>
    </location>
</feature>
<evidence type="ECO:0000313" key="1">
    <source>
        <dbReference type="EMBL" id="KAK4825192.1"/>
    </source>
</evidence>
<protein>
    <submittedName>
        <fullName evidence="1">Uncharacterized protein</fullName>
    </submittedName>
</protein>
<reference evidence="1 2" key="1">
    <citation type="journal article" date="2023" name="J. Hered.">
        <title>Chromosome-level genome of the wood stork (Mycteria americana) provides insight into avian chromosome evolution.</title>
        <authorList>
            <person name="Flamio R. Jr."/>
            <person name="Ramstad K.M."/>
        </authorList>
    </citation>
    <scope>NUCLEOTIDE SEQUENCE [LARGE SCALE GENOMIC DNA]</scope>
    <source>
        <strain evidence="1">JAX WOST 10</strain>
    </source>
</reference>
<evidence type="ECO:0000313" key="2">
    <source>
        <dbReference type="Proteomes" id="UP001333110"/>
    </source>
</evidence>
<gene>
    <name evidence="1" type="ORF">QYF61_025120</name>
</gene>
<sequence>MLTGPDPLVGLHMPVEHTQDELLHNFPRYRGSPGPFLPSCFPADQPLARPGPQVQNFALPLVELHEVSVSPFLQPVDVPLDGSMTLQHISHSSHIDPWGTLLVTGYQPDFVSLITTLWTWLFSQFSIHLTVCSSSPYINRLSMRILWETASKALLKS</sequence>
<keyword evidence="2" id="KW-1185">Reference proteome</keyword>
<dbReference type="EMBL" id="JAUNZN010000003">
    <property type="protein sequence ID" value="KAK4825192.1"/>
    <property type="molecule type" value="Genomic_DNA"/>
</dbReference>